<organismHost>
    <name type="scientific">Rattus</name>
    <name type="common">rats</name>
    <dbReference type="NCBI Taxonomy" id="10114"/>
</organismHost>
<feature type="region of interest" description="Disordered" evidence="1">
    <location>
        <begin position="300"/>
        <end position="320"/>
    </location>
</feature>
<reference evidence="2 3" key="3">
    <citation type="journal article" date="1997" name="J. Gen. Virol.">
        <title>Cloning and functional characterization of the origin of lytic-phase DNA replication of rat cytomegalovirus.</title>
        <authorList>
            <person name="Vink C."/>
            <person name="Beuken E."/>
            <person name="Bruggeman C.A."/>
        </authorList>
    </citation>
    <scope>NUCLEOTIDE SEQUENCE [LARGE SCALE GENOMIC DNA]</scope>
    <source>
        <strain evidence="2 3">Maastricht</strain>
    </source>
</reference>
<dbReference type="RefSeq" id="NP_064227.1">
    <property type="nucleotide sequence ID" value="NC_002512.2"/>
</dbReference>
<evidence type="ECO:0000256" key="1">
    <source>
        <dbReference type="SAM" id="MobiDB-lite"/>
    </source>
</evidence>
<gene>
    <name evidence="2" type="primary">R121</name>
</gene>
<feature type="compositionally biased region" description="Basic and acidic residues" evidence="1">
    <location>
        <begin position="230"/>
        <end position="241"/>
    </location>
</feature>
<dbReference type="KEGG" id="vg:940357"/>
<dbReference type="EMBL" id="AF232689">
    <property type="protein sequence ID" value="AAF99216.1"/>
    <property type="molecule type" value="Genomic_DNA"/>
</dbReference>
<reference evidence="2 3" key="7">
    <citation type="journal article" date="1999" name="J. Virol.">
        <title>Deletion of the R78 G protein-coupled receptor gene from rat cytomegalovirus results in an attenuated, syncytium-inducing mutant strain.</title>
        <authorList>
            <person name="Beisser P.S."/>
            <person name="Grauls G."/>
            <person name="Bruggeman C.A."/>
            <person name="Vink C."/>
        </authorList>
    </citation>
    <scope>NUCLEOTIDE SEQUENCE [LARGE SCALE GENOMIC DNA]</scope>
    <source>
        <strain evidence="2 3">Maastricht</strain>
    </source>
</reference>
<sequence length="533" mass="60983">MDKMILLVLMPFIWAPVLTWNTFNWNVTIWAEIMSGDNVTVGIVGRGYSSDYKGDNCHRTVEQRNKSSHIKCGNSSATYNVTPTDVQLLGSWSPVSESNGSLQCIQKRIRKPVELRWLISNLSDETGNYTNEPLNITIFGNGHRHRCLLCYFILTVEVFICVQGKTTSSPRRYQNFEVRLEEIRDPNRRATELLKYLHFKQYGIHATPSIFNDARHDSETQQPTSNGSSKKQEKEQKEQKRTLSRSRRRRDSIVPGNEESYFHDPTPYPNKSPGTPPSAISTHNDLYTDGTEIRDVRKCGNSVPRTDASRSIPDYRSSHPGSRLAAWMDLRHLYRPQTWGVLRSVYDPTRAITAPDDSDDDSAVTIMLSPSHDGSRSQEMTTLHQLLQQRMNLNLIQQIRNIQNVYTDGPTDSRDTTMTNVPRRTHQVEQNKEAVSPHERKDTSPPSSPSLTPNTGSETLSEGAKNEKMRRQSRRKRPPQQVRQLPRDQQHIQEQDGALVIQNLYTQAESQPRESQPRELMSQRSVTLNPHPE</sequence>
<feature type="compositionally biased region" description="Pro residues" evidence="1">
    <location>
        <begin position="266"/>
        <end position="276"/>
    </location>
</feature>
<evidence type="ECO:0000313" key="3">
    <source>
        <dbReference type="Proteomes" id="UP000008288"/>
    </source>
</evidence>
<reference evidence="2 3" key="6">
    <citation type="journal article" date="1999" name="J. Gen. Virol.">
        <title>The rat cytomegalovirus R32 gene encodes a virion-associated protein that elicits a strong humoral immune response in infected rats.</title>
        <authorList>
            <person name="Beuken E."/>
            <person name="Grauls G."/>
            <person name="Bruggeman C.A."/>
            <person name="Vink C."/>
        </authorList>
    </citation>
    <scope>NUCLEOTIDE SEQUENCE [LARGE SCALE GENOMIC DNA]</scope>
    <source>
        <strain evidence="2 3">Maastricht</strain>
    </source>
</reference>
<feature type="compositionally biased region" description="Basic and acidic residues" evidence="1">
    <location>
        <begin position="426"/>
        <end position="443"/>
    </location>
</feature>
<feature type="region of interest" description="Disordered" evidence="1">
    <location>
        <begin position="406"/>
        <end position="533"/>
    </location>
</feature>
<dbReference type="Proteomes" id="UP000008288">
    <property type="component" value="Segment"/>
</dbReference>
<reference evidence="2 3" key="10">
    <citation type="journal article" date="2000" name="Virus Res.">
        <title>Rat cytomegalovirus R89 is a highly conserved gene which expresses a spliced transcript.</title>
        <authorList>
            <person name="Gruijthuijsen Y.K."/>
            <person name="Beuken E."/>
            <person name="Bruggeman C.A."/>
            <person name="Vink C."/>
        </authorList>
    </citation>
    <scope>NUCLEOTIDE SEQUENCE [LARGE SCALE GENOMIC DNA]</scope>
    <source>
        <strain evidence="2 3">Maastricht</strain>
    </source>
</reference>
<reference evidence="2 3" key="1">
    <citation type="journal article" date="1996" name="J. Gen. Virol.">
        <title>Cloning and sequence analysis of the genes encoding DNA polymerase, glycoprotein B, ICP18.5 and major DNA-binding protein of rat cytomegalovirus.</title>
        <authorList>
            <person name="Beuken E."/>
            <person name="Slobbe R."/>
            <person name="Bruggeman C.A."/>
            <person name="Vink C."/>
        </authorList>
    </citation>
    <scope>NUCLEOTIDE SEQUENCE [LARGE SCALE GENOMIC DNA]</scope>
    <source>
        <strain evidence="2 3">Maastricht</strain>
    </source>
</reference>
<keyword evidence="3" id="KW-1185">Reference proteome</keyword>
<organism evidence="2 3">
    <name type="scientific">Rat cytomegalovirus (strain Maastricht)</name>
    <dbReference type="NCBI Taxonomy" id="79700"/>
    <lineage>
        <taxon>Viruses</taxon>
        <taxon>Duplodnaviria</taxon>
        <taxon>Heunggongvirae</taxon>
        <taxon>Peploviricota</taxon>
        <taxon>Herviviricetes</taxon>
        <taxon>Herpesvirales</taxon>
        <taxon>Orthoherpesviridae</taxon>
        <taxon>Betaherpesvirinae</taxon>
        <taxon>Muromegalovirus</taxon>
        <taxon>Muromegalovirus muridbeta2</taxon>
        <taxon>Murid betaherpesvirus 2</taxon>
    </lineage>
</organism>
<feature type="compositionally biased region" description="Basic and acidic residues" evidence="1">
    <location>
        <begin position="485"/>
        <end position="494"/>
    </location>
</feature>
<accession>Q9DW74</accession>
<reference evidence="2 3" key="4">
    <citation type="journal article" date="1998" name="J. Virol.">
        <title>The R33 G protein-coupled receptor gene of rat cytomegalovirus plays an essential role in the pathogenesis of viral infection.</title>
        <authorList>
            <person name="Beisser P.S."/>
            <person name="Vink C."/>
            <person name="Van Dam J.G."/>
            <person name="Grauls G."/>
            <person name="Vanherle S.J."/>
            <person name="Bruggeman C.A."/>
        </authorList>
    </citation>
    <scope>NUCLEOTIDE SEQUENCE [LARGE SCALE GENOMIC DNA]</scope>
    <source>
        <strain evidence="2 3">Maastricht</strain>
    </source>
</reference>
<reference evidence="2 3" key="8">
    <citation type="journal article" date="2000" name="J. Virol.">
        <title>The r144 major histocompatibility complex class I-like gene of rat cytomegalovirus is dispensable for both acute and long-term infection in the immunocompromised host.</title>
        <authorList>
            <person name="Beisser P.S."/>
            <person name="Kloover J.S."/>
            <person name="Grauls G.E."/>
            <person name="Blok M.J."/>
            <person name="Bruggeman C.A."/>
            <person name="Vink C."/>
        </authorList>
    </citation>
    <scope>NUCLEOTIDE SEQUENCE [LARGE SCALE GENOMIC DNA]</scope>
    <source>
        <strain evidence="2 3">Maastricht</strain>
    </source>
</reference>
<reference evidence="2 3" key="5">
    <citation type="journal article" date="1998" name="Virology">
        <title>The Maastricht strain and England strain of rat cytomegalovirus represent different betaherpesvirus species rather than strains.</title>
        <authorList>
            <person name="Beisser P.S."/>
            <person name="Kaptein S.J."/>
            <person name="Beuken E."/>
            <person name="Bruggeman C.A."/>
            <person name="Vink C."/>
        </authorList>
    </citation>
    <scope>NUCLEOTIDE SEQUENCE [LARGE SCALE GENOMIC DNA]</scope>
    <source>
        <strain evidence="2 3">Maastricht</strain>
    </source>
</reference>
<feature type="compositionally biased region" description="Polar residues" evidence="1">
    <location>
        <begin position="522"/>
        <end position="533"/>
    </location>
</feature>
<reference evidence="2 3" key="9">
    <citation type="journal article" date="2000" name="J. Virol.">
        <title>Complete DNA sequence of the rat cytomegalovirus genome.</title>
        <authorList>
            <person name="Vink C."/>
            <person name="Beuken E."/>
            <person name="Bruggeman C.A."/>
        </authorList>
    </citation>
    <scope>NUCLEOTIDE SEQUENCE [LARGE SCALE GENOMIC DNA]</scope>
    <source>
        <strain evidence="2 3">Maastricht</strain>
    </source>
</reference>
<proteinExistence type="predicted"/>
<dbReference type="GeneID" id="940357"/>
<evidence type="ECO:0000313" key="2">
    <source>
        <dbReference type="EMBL" id="AAF99216.1"/>
    </source>
</evidence>
<protein>
    <submittedName>
        <fullName evidence="2">PR121</fullName>
    </submittedName>
</protein>
<reference evidence="2 3" key="2">
    <citation type="journal article" date="1996" name="J. Virol.">
        <title>Structure of the rat cytomegalovirus genome termini.</title>
        <authorList>
            <person name="Vink C."/>
            <person name="Beuken E."/>
            <person name="Bruggeman C.A."/>
        </authorList>
    </citation>
    <scope>NUCLEOTIDE SEQUENCE [LARGE SCALE GENOMIC DNA]</scope>
    <source>
        <strain evidence="2 3">Maastricht</strain>
    </source>
</reference>
<feature type="compositionally biased region" description="Polar residues" evidence="1">
    <location>
        <begin position="220"/>
        <end position="229"/>
    </location>
</feature>
<name>Q9DW74_RCMVM</name>
<feature type="region of interest" description="Disordered" evidence="1">
    <location>
        <begin position="215"/>
        <end position="283"/>
    </location>
</feature>